<feature type="compositionally biased region" description="Polar residues" evidence="1">
    <location>
        <begin position="1"/>
        <end position="38"/>
    </location>
</feature>
<reference evidence="3" key="1">
    <citation type="journal article" date="2005" name="Nature">
        <title>The map-based sequence of the rice genome.</title>
        <authorList>
            <consortium name="International rice genome sequencing project (IRGSP)"/>
            <person name="Matsumoto T."/>
            <person name="Wu J."/>
            <person name="Kanamori H."/>
            <person name="Katayose Y."/>
            <person name="Fujisawa M."/>
            <person name="Namiki N."/>
            <person name="Mizuno H."/>
            <person name="Yamamoto K."/>
            <person name="Antonio B.A."/>
            <person name="Baba T."/>
            <person name="Sakata K."/>
            <person name="Nagamura Y."/>
            <person name="Aoki H."/>
            <person name="Arikawa K."/>
            <person name="Arita K."/>
            <person name="Bito T."/>
            <person name="Chiden Y."/>
            <person name="Fujitsuka N."/>
            <person name="Fukunaka R."/>
            <person name="Hamada M."/>
            <person name="Harada C."/>
            <person name="Hayashi A."/>
            <person name="Hijishita S."/>
            <person name="Honda M."/>
            <person name="Hosokawa S."/>
            <person name="Ichikawa Y."/>
            <person name="Idonuma A."/>
            <person name="Iijima M."/>
            <person name="Ikeda M."/>
            <person name="Ikeno M."/>
            <person name="Ito K."/>
            <person name="Ito S."/>
            <person name="Ito T."/>
            <person name="Ito Y."/>
            <person name="Ito Y."/>
            <person name="Iwabuchi A."/>
            <person name="Kamiya K."/>
            <person name="Karasawa W."/>
            <person name="Kurita K."/>
            <person name="Katagiri S."/>
            <person name="Kikuta A."/>
            <person name="Kobayashi H."/>
            <person name="Kobayashi N."/>
            <person name="Machita K."/>
            <person name="Maehara T."/>
            <person name="Masukawa M."/>
            <person name="Mizubayashi T."/>
            <person name="Mukai Y."/>
            <person name="Nagasaki H."/>
            <person name="Nagata Y."/>
            <person name="Naito S."/>
            <person name="Nakashima M."/>
            <person name="Nakama Y."/>
            <person name="Nakamichi Y."/>
            <person name="Nakamura M."/>
            <person name="Meguro A."/>
            <person name="Negishi M."/>
            <person name="Ohta I."/>
            <person name="Ohta T."/>
            <person name="Okamoto M."/>
            <person name="Ono N."/>
            <person name="Saji S."/>
            <person name="Sakaguchi M."/>
            <person name="Sakai K."/>
            <person name="Shibata M."/>
            <person name="Shimokawa T."/>
            <person name="Song J."/>
            <person name="Takazaki Y."/>
            <person name="Terasawa K."/>
            <person name="Tsugane M."/>
            <person name="Tsuji K."/>
            <person name="Ueda S."/>
            <person name="Waki K."/>
            <person name="Yamagata H."/>
            <person name="Yamamoto M."/>
            <person name="Yamamoto S."/>
            <person name="Yamane H."/>
            <person name="Yoshiki S."/>
            <person name="Yoshihara R."/>
            <person name="Yukawa K."/>
            <person name="Zhong H."/>
            <person name="Yano M."/>
            <person name="Yuan Q."/>
            <person name="Ouyang S."/>
            <person name="Liu J."/>
            <person name="Jones K.M."/>
            <person name="Gansberger K."/>
            <person name="Moffat K."/>
            <person name="Hill J."/>
            <person name="Bera J."/>
            <person name="Fadrosh D."/>
            <person name="Jin S."/>
            <person name="Johri S."/>
            <person name="Kim M."/>
            <person name="Overton L."/>
            <person name="Reardon M."/>
            <person name="Tsitrin T."/>
            <person name="Vuong H."/>
            <person name="Weaver B."/>
            <person name="Ciecko A."/>
            <person name="Tallon L."/>
            <person name="Jackson J."/>
            <person name="Pai G."/>
            <person name="Aken S.V."/>
            <person name="Utterback T."/>
            <person name="Reidmuller S."/>
            <person name="Feldblyum T."/>
            <person name="Hsiao J."/>
            <person name="Zismann V."/>
            <person name="Iobst S."/>
            <person name="de Vazeille A.R."/>
            <person name="Buell C.R."/>
            <person name="Ying K."/>
            <person name="Li Y."/>
            <person name="Lu T."/>
            <person name="Huang Y."/>
            <person name="Zhao Q."/>
            <person name="Feng Q."/>
            <person name="Zhang L."/>
            <person name="Zhu J."/>
            <person name="Weng Q."/>
            <person name="Mu J."/>
            <person name="Lu Y."/>
            <person name="Fan D."/>
            <person name="Liu Y."/>
            <person name="Guan J."/>
            <person name="Zhang Y."/>
            <person name="Yu S."/>
            <person name="Liu X."/>
            <person name="Zhang Y."/>
            <person name="Hong G."/>
            <person name="Han B."/>
            <person name="Choisne N."/>
            <person name="Demange N."/>
            <person name="Orjeda G."/>
            <person name="Samain S."/>
            <person name="Cattolico L."/>
            <person name="Pelletier E."/>
            <person name="Couloux A."/>
            <person name="Segurens B."/>
            <person name="Wincker P."/>
            <person name="D'Hont A."/>
            <person name="Scarpelli C."/>
            <person name="Weissenbach J."/>
            <person name="Salanoubat M."/>
            <person name="Quetier F."/>
            <person name="Yu Y."/>
            <person name="Kim H.R."/>
            <person name="Rambo T."/>
            <person name="Currie J."/>
            <person name="Collura K."/>
            <person name="Luo M."/>
            <person name="Yang T."/>
            <person name="Ammiraju J.S.S."/>
            <person name="Engler F."/>
            <person name="Soderlund C."/>
            <person name="Wing R.A."/>
            <person name="Palmer L.E."/>
            <person name="de la Bastide M."/>
            <person name="Spiegel L."/>
            <person name="Nascimento L."/>
            <person name="Zutavern T."/>
            <person name="O'Shaughnessy A."/>
            <person name="Dike S."/>
            <person name="Dedhia N."/>
            <person name="Preston R."/>
            <person name="Balija V."/>
            <person name="McCombie W.R."/>
            <person name="Chow T."/>
            <person name="Chen H."/>
            <person name="Chung M."/>
            <person name="Chen C."/>
            <person name="Shaw J."/>
            <person name="Wu H."/>
            <person name="Hsiao K."/>
            <person name="Chao Y."/>
            <person name="Chu M."/>
            <person name="Cheng C."/>
            <person name="Hour A."/>
            <person name="Lee P."/>
            <person name="Lin S."/>
            <person name="Lin Y."/>
            <person name="Liou J."/>
            <person name="Liu S."/>
            <person name="Hsing Y."/>
            <person name="Raghuvanshi S."/>
            <person name="Mohanty A."/>
            <person name="Bharti A.K."/>
            <person name="Gaur A."/>
            <person name="Gupta V."/>
            <person name="Kumar D."/>
            <person name="Ravi V."/>
            <person name="Vij S."/>
            <person name="Kapur A."/>
            <person name="Khurana P."/>
            <person name="Khurana P."/>
            <person name="Khurana J.P."/>
            <person name="Tyagi A.K."/>
            <person name="Gaikwad K."/>
            <person name="Singh A."/>
            <person name="Dalal V."/>
            <person name="Srivastava S."/>
            <person name="Dixit A."/>
            <person name="Pal A.K."/>
            <person name="Ghazi I.A."/>
            <person name="Yadav M."/>
            <person name="Pandit A."/>
            <person name="Bhargava A."/>
            <person name="Sureshbabu K."/>
            <person name="Batra K."/>
            <person name="Sharma T.R."/>
            <person name="Mohapatra T."/>
            <person name="Singh N.K."/>
            <person name="Messing J."/>
            <person name="Nelson A.B."/>
            <person name="Fuks G."/>
            <person name="Kavchok S."/>
            <person name="Keizer G."/>
            <person name="Linton E."/>
            <person name="Llaca V."/>
            <person name="Song R."/>
            <person name="Tanyolac B."/>
            <person name="Young S."/>
            <person name="Ho-Il K."/>
            <person name="Hahn J.H."/>
            <person name="Sangsakoo G."/>
            <person name="Vanavichit A."/>
            <person name="de Mattos Luiz.A.T."/>
            <person name="Zimmer P.D."/>
            <person name="Malone G."/>
            <person name="Dellagostin O."/>
            <person name="de Oliveira A.C."/>
            <person name="Bevan M."/>
            <person name="Bancroft I."/>
            <person name="Minx P."/>
            <person name="Cordum H."/>
            <person name="Wilson R."/>
            <person name="Cheng Z."/>
            <person name="Jin W."/>
            <person name="Jiang J."/>
            <person name="Leong S.A."/>
            <person name="Iwama H."/>
            <person name="Gojobori T."/>
            <person name="Itoh T."/>
            <person name="Niimura Y."/>
            <person name="Fujii Y."/>
            <person name="Habara T."/>
            <person name="Sakai H."/>
            <person name="Sato Y."/>
            <person name="Wilson G."/>
            <person name="Kumar K."/>
            <person name="McCouch S."/>
            <person name="Juretic N."/>
            <person name="Hoen D."/>
            <person name="Wright S."/>
            <person name="Bruskiewich R."/>
            <person name="Bureau T."/>
            <person name="Miyao A."/>
            <person name="Hirochika H."/>
            <person name="Nishikawa T."/>
            <person name="Kadowaki K."/>
            <person name="Sugiura M."/>
            <person name="Burr B."/>
            <person name="Sasaki T."/>
        </authorList>
    </citation>
    <scope>NUCLEOTIDE SEQUENCE [LARGE SCALE GENOMIC DNA]</scope>
    <source>
        <strain evidence="3">cv. Nipponbare</strain>
    </source>
</reference>
<name>Q6K2I7_ORYSJ</name>
<proteinExistence type="predicted"/>
<feature type="region of interest" description="Disordered" evidence="1">
    <location>
        <begin position="1"/>
        <end position="62"/>
    </location>
</feature>
<organism evidence="2 3">
    <name type="scientific">Oryza sativa subsp. japonica</name>
    <name type="common">Rice</name>
    <dbReference type="NCBI Taxonomy" id="39947"/>
    <lineage>
        <taxon>Eukaryota</taxon>
        <taxon>Viridiplantae</taxon>
        <taxon>Streptophyta</taxon>
        <taxon>Embryophyta</taxon>
        <taxon>Tracheophyta</taxon>
        <taxon>Spermatophyta</taxon>
        <taxon>Magnoliopsida</taxon>
        <taxon>Liliopsida</taxon>
        <taxon>Poales</taxon>
        <taxon>Poaceae</taxon>
        <taxon>BOP clade</taxon>
        <taxon>Oryzoideae</taxon>
        <taxon>Oryzeae</taxon>
        <taxon>Oryzinae</taxon>
        <taxon>Oryza</taxon>
        <taxon>Oryza sativa</taxon>
    </lineage>
</organism>
<protein>
    <submittedName>
        <fullName evidence="2">Uncharacterized protein</fullName>
    </submittedName>
</protein>
<dbReference type="EMBL" id="AP005836">
    <property type="protein sequence ID" value="BAD23629.1"/>
    <property type="molecule type" value="Genomic_DNA"/>
</dbReference>
<feature type="compositionally biased region" description="Basic and acidic residues" evidence="1">
    <location>
        <begin position="42"/>
        <end position="59"/>
    </location>
</feature>
<sequence>MRNLLSPDTQTMSGIKQINIQQQLGASAEGQVSLSSDEPLNDEDKDKQGGSTKEDDKGRHDRARWAWAASVVGC</sequence>
<evidence type="ECO:0000313" key="3">
    <source>
        <dbReference type="Proteomes" id="UP000000763"/>
    </source>
</evidence>
<dbReference type="Proteomes" id="UP000000763">
    <property type="component" value="Chromosome 9"/>
</dbReference>
<dbReference type="AlphaFoldDB" id="Q6K2I7"/>
<reference evidence="3" key="2">
    <citation type="journal article" date="2008" name="Nucleic Acids Res.">
        <title>The rice annotation project database (RAP-DB): 2008 update.</title>
        <authorList>
            <consortium name="The rice annotation project (RAP)"/>
        </authorList>
    </citation>
    <scope>GENOME REANNOTATION</scope>
    <source>
        <strain evidence="3">cv. Nipponbare</strain>
    </source>
</reference>
<gene>
    <name evidence="2" type="primary">OSJNBa0013F08.10</name>
</gene>
<accession>Q6K2I7</accession>
<evidence type="ECO:0000313" key="2">
    <source>
        <dbReference type="EMBL" id="BAD23629.1"/>
    </source>
</evidence>
<evidence type="ECO:0000256" key="1">
    <source>
        <dbReference type="SAM" id="MobiDB-lite"/>
    </source>
</evidence>